<dbReference type="PROSITE" id="PS50280">
    <property type="entry name" value="SET"/>
    <property type="match status" value="1"/>
</dbReference>
<feature type="signal peptide" evidence="2">
    <location>
        <begin position="1"/>
        <end position="21"/>
    </location>
</feature>
<dbReference type="InterPro" id="IPR001214">
    <property type="entry name" value="SET_dom"/>
</dbReference>
<dbReference type="Gene3D" id="2.170.270.10">
    <property type="entry name" value="SET domain"/>
    <property type="match status" value="1"/>
</dbReference>
<keyword evidence="5" id="KW-1185">Reference proteome</keyword>
<organism evidence="4 5">
    <name type="scientific">Cyclotella cryptica</name>
    <dbReference type="NCBI Taxonomy" id="29204"/>
    <lineage>
        <taxon>Eukaryota</taxon>
        <taxon>Sar</taxon>
        <taxon>Stramenopiles</taxon>
        <taxon>Ochrophyta</taxon>
        <taxon>Bacillariophyta</taxon>
        <taxon>Coscinodiscophyceae</taxon>
        <taxon>Thalassiosirophycidae</taxon>
        <taxon>Stephanodiscales</taxon>
        <taxon>Stephanodiscaceae</taxon>
        <taxon>Cyclotella</taxon>
    </lineage>
</organism>
<gene>
    <name evidence="4" type="ORF">HJC23_006632</name>
</gene>
<accession>A0ABD3QX43</accession>
<feature type="compositionally biased region" description="Polar residues" evidence="1">
    <location>
        <begin position="171"/>
        <end position="203"/>
    </location>
</feature>
<dbReference type="Proteomes" id="UP001516023">
    <property type="component" value="Unassembled WGS sequence"/>
</dbReference>
<evidence type="ECO:0000313" key="5">
    <source>
        <dbReference type="Proteomes" id="UP001516023"/>
    </source>
</evidence>
<feature type="chain" id="PRO_5044829641" description="SET domain-containing protein" evidence="2">
    <location>
        <begin position="22"/>
        <end position="636"/>
    </location>
</feature>
<sequence>MARIPLLFLTACLLLDQSCQPYGIAETAHECHAESETCSSDAATAGPNHDLNGCRLVLAARTPLEQQYHDATGRKLGVYANAPIMRGMPLLPSRGDITGDLVLHLIDVPEDETTSKDSASQLNKWLSHGFLLDASSSGYGGNYEGNGRILTALPGLGMLASSFRAGESINYSDAGKNQNNGTNTPSSKKGPNTWASIPTTDEANQPRRYSPLAGSFALNYNLTFRATRPLSRHEEVTVDRSGWFRSNILHSSRVEDGNSDTQAAMIKQYENEVCLDAIIYPSRAKNGRGAFASKFIPEGSVLAYSPVLPVSREELLYLRKKEKKKENVNQREQLLLNYCFGHSNSSVLLFPYGPFVNFINHAPSVTGQSSEDETDATVANVRVRWSEMFRQKDDVVDPRSMTPPQLWKRPNPDGLVLEYVALRNIQPNEEILLDYGSAWSNAWKEHTKRWKDDPSNHDSGPESINESKSNDYSPAYIMDDVVSNLRTAEEQLQFPYPQNVFTACFYRYEHTEESNNEVKSSIKTLNKATPWRMSRGLFDMVNLRPCKVIARETATDSHSQSGKNFYTAVIQNRPGLSEIERIPKGVKHIVSGIPREAFRFVDRPYSSDEHFDGAFRHFIGLDETGIFPKSWLDEND</sequence>
<evidence type="ECO:0000256" key="2">
    <source>
        <dbReference type="SAM" id="SignalP"/>
    </source>
</evidence>
<feature type="compositionally biased region" description="Polar residues" evidence="1">
    <location>
        <begin position="462"/>
        <end position="471"/>
    </location>
</feature>
<evidence type="ECO:0000259" key="3">
    <source>
        <dbReference type="PROSITE" id="PS50280"/>
    </source>
</evidence>
<feature type="region of interest" description="Disordered" evidence="1">
    <location>
        <begin position="448"/>
        <end position="471"/>
    </location>
</feature>
<dbReference type="InterPro" id="IPR046341">
    <property type="entry name" value="SET_dom_sf"/>
</dbReference>
<proteinExistence type="predicted"/>
<dbReference type="SUPFAM" id="SSF82199">
    <property type="entry name" value="SET domain"/>
    <property type="match status" value="1"/>
</dbReference>
<feature type="region of interest" description="Disordered" evidence="1">
    <location>
        <begin position="171"/>
        <end position="208"/>
    </location>
</feature>
<reference evidence="4 5" key="1">
    <citation type="journal article" date="2020" name="G3 (Bethesda)">
        <title>Improved Reference Genome for Cyclotella cryptica CCMP332, a Model for Cell Wall Morphogenesis, Salinity Adaptation, and Lipid Production in Diatoms (Bacillariophyta).</title>
        <authorList>
            <person name="Roberts W.R."/>
            <person name="Downey K.M."/>
            <person name="Ruck E.C."/>
            <person name="Traller J.C."/>
            <person name="Alverson A.J."/>
        </authorList>
    </citation>
    <scope>NUCLEOTIDE SEQUENCE [LARGE SCALE GENOMIC DNA]</scope>
    <source>
        <strain evidence="4 5">CCMP332</strain>
    </source>
</reference>
<dbReference type="AlphaFoldDB" id="A0ABD3QX43"/>
<evidence type="ECO:0000256" key="1">
    <source>
        <dbReference type="SAM" id="MobiDB-lite"/>
    </source>
</evidence>
<feature type="compositionally biased region" description="Basic and acidic residues" evidence="1">
    <location>
        <begin position="450"/>
        <end position="460"/>
    </location>
</feature>
<comment type="caution">
    <text evidence="4">The sequence shown here is derived from an EMBL/GenBank/DDBJ whole genome shotgun (WGS) entry which is preliminary data.</text>
</comment>
<evidence type="ECO:0000313" key="4">
    <source>
        <dbReference type="EMBL" id="KAL3804860.1"/>
    </source>
</evidence>
<name>A0ABD3QX43_9STRA</name>
<protein>
    <recommendedName>
        <fullName evidence="3">SET domain-containing protein</fullName>
    </recommendedName>
</protein>
<dbReference type="Pfam" id="PF00856">
    <property type="entry name" value="SET"/>
    <property type="match status" value="1"/>
</dbReference>
<keyword evidence="2" id="KW-0732">Signal</keyword>
<dbReference type="EMBL" id="JABMIG020000005">
    <property type="protein sequence ID" value="KAL3804860.1"/>
    <property type="molecule type" value="Genomic_DNA"/>
</dbReference>
<feature type="domain" description="SET" evidence="3">
    <location>
        <begin position="271"/>
        <end position="436"/>
    </location>
</feature>